<keyword evidence="3" id="KW-0337">GPI-anchor biosynthesis</keyword>
<protein>
    <recommendedName>
        <fullName evidence="11">Glycosylphosphatidylinositol anchor biosynthesis protein 11</fullName>
    </recommendedName>
</protein>
<accession>A0A0W4ZDH9</accession>
<keyword evidence="5" id="KW-0256">Endoplasmic reticulum</keyword>
<evidence type="ECO:0000256" key="5">
    <source>
        <dbReference type="ARBA" id="ARBA00022824"/>
    </source>
</evidence>
<dbReference type="Proteomes" id="UP000054454">
    <property type="component" value="Unassembled WGS sequence"/>
</dbReference>
<gene>
    <name evidence="9" type="ORF">T552_02871</name>
</gene>
<dbReference type="GO" id="GO:0006506">
    <property type="term" value="P:GPI anchor biosynthetic process"/>
    <property type="evidence" value="ECO:0007669"/>
    <property type="project" value="UniProtKB-UniPathway"/>
</dbReference>
<evidence type="ECO:0000256" key="6">
    <source>
        <dbReference type="ARBA" id="ARBA00022989"/>
    </source>
</evidence>
<keyword evidence="4 8" id="KW-0812">Transmembrane</keyword>
<evidence type="ECO:0000256" key="1">
    <source>
        <dbReference type="ARBA" id="ARBA00004477"/>
    </source>
</evidence>
<keyword evidence="10" id="KW-1185">Reference proteome</keyword>
<feature type="transmembrane region" description="Helical" evidence="8">
    <location>
        <begin position="159"/>
        <end position="179"/>
    </location>
</feature>
<evidence type="ECO:0000256" key="3">
    <source>
        <dbReference type="ARBA" id="ARBA00022502"/>
    </source>
</evidence>
<dbReference type="GeneID" id="28937600"/>
<name>A0A0W4ZDH9_PNEC8</name>
<dbReference type="AlphaFoldDB" id="A0A0W4ZDH9"/>
<evidence type="ECO:0000313" key="9">
    <source>
        <dbReference type="EMBL" id="KTW26389.1"/>
    </source>
</evidence>
<feature type="transmembrane region" description="Helical" evidence="8">
    <location>
        <begin position="38"/>
        <end position="58"/>
    </location>
</feature>
<evidence type="ECO:0000256" key="7">
    <source>
        <dbReference type="ARBA" id="ARBA00023136"/>
    </source>
</evidence>
<evidence type="ECO:0000256" key="4">
    <source>
        <dbReference type="ARBA" id="ARBA00022692"/>
    </source>
</evidence>
<dbReference type="EMBL" id="LFVZ01000013">
    <property type="protein sequence ID" value="KTW26389.1"/>
    <property type="molecule type" value="Genomic_DNA"/>
</dbReference>
<reference evidence="10" key="1">
    <citation type="journal article" date="2016" name="Nat. Commun.">
        <title>Genome analysis of three Pneumocystis species reveals adaptation mechanisms to life exclusively in mammalian hosts.</title>
        <authorList>
            <person name="Ma L."/>
            <person name="Chen Z."/>
            <person name="Huang D.W."/>
            <person name="Kutty G."/>
            <person name="Ishihara M."/>
            <person name="Wang H."/>
            <person name="Abouelleil A."/>
            <person name="Bishop L."/>
            <person name="Davey E."/>
            <person name="Deng R."/>
            <person name="Deng X."/>
            <person name="Fan L."/>
            <person name="Fantoni G."/>
            <person name="Fitzgerald M."/>
            <person name="Gogineni E."/>
            <person name="Goldberg J.M."/>
            <person name="Handley G."/>
            <person name="Hu X."/>
            <person name="Huber C."/>
            <person name="Jiao X."/>
            <person name="Jones K."/>
            <person name="Levin J.Z."/>
            <person name="Liu Y."/>
            <person name="Macdonald P."/>
            <person name="Melnikov A."/>
            <person name="Raley C."/>
            <person name="Sassi M."/>
            <person name="Sherman B.T."/>
            <person name="Song X."/>
            <person name="Sykes S."/>
            <person name="Tran B."/>
            <person name="Walsh L."/>
            <person name="Xia Y."/>
            <person name="Yang J."/>
            <person name="Young S."/>
            <person name="Zeng Q."/>
            <person name="Zheng X."/>
            <person name="Stephens R."/>
            <person name="Nusbaum C."/>
            <person name="Birren B.W."/>
            <person name="Azadi P."/>
            <person name="Lempicki R.A."/>
            <person name="Cuomo C.A."/>
            <person name="Kovacs J.A."/>
        </authorList>
    </citation>
    <scope>NUCLEOTIDE SEQUENCE [LARGE SCALE GENOMIC DNA]</scope>
    <source>
        <strain evidence="10">B80</strain>
    </source>
</reference>
<feature type="transmembrane region" description="Helical" evidence="8">
    <location>
        <begin position="115"/>
        <end position="138"/>
    </location>
</feature>
<dbReference type="InterPro" id="IPR009580">
    <property type="entry name" value="GPI_biosynthesis_protein_Pig-F"/>
</dbReference>
<keyword evidence="7 8" id="KW-0472">Membrane</keyword>
<feature type="transmembrane region" description="Helical" evidence="8">
    <location>
        <begin position="12"/>
        <end position="32"/>
    </location>
</feature>
<proteinExistence type="predicted"/>
<comment type="pathway">
    <text evidence="2">Glycolipid biosynthesis; glycosylphosphatidylinositol-anchor biosynthesis.</text>
</comment>
<feature type="transmembrane region" description="Helical" evidence="8">
    <location>
        <begin position="79"/>
        <end position="103"/>
    </location>
</feature>
<evidence type="ECO:0000256" key="8">
    <source>
        <dbReference type="SAM" id="Phobius"/>
    </source>
</evidence>
<comment type="caution">
    <text evidence="9">The sequence shown here is derived from an EMBL/GenBank/DDBJ whole genome shotgun (WGS) entry which is preliminary data.</text>
</comment>
<dbReference type="RefSeq" id="XP_018224837.1">
    <property type="nucleotide sequence ID" value="XM_018371397.1"/>
</dbReference>
<comment type="subcellular location">
    <subcellularLocation>
        <location evidence="1">Endoplasmic reticulum membrane</location>
        <topology evidence="1">Multi-pass membrane protein</topology>
    </subcellularLocation>
</comment>
<dbReference type="OrthoDB" id="17366at2759"/>
<evidence type="ECO:0000313" key="10">
    <source>
        <dbReference type="Proteomes" id="UP000054454"/>
    </source>
</evidence>
<dbReference type="GO" id="GO:0005789">
    <property type="term" value="C:endoplasmic reticulum membrane"/>
    <property type="evidence" value="ECO:0007669"/>
    <property type="project" value="UniProtKB-SubCell"/>
</dbReference>
<feature type="transmembrane region" description="Helical" evidence="8">
    <location>
        <begin position="185"/>
        <end position="203"/>
    </location>
</feature>
<evidence type="ECO:0000256" key="2">
    <source>
        <dbReference type="ARBA" id="ARBA00004687"/>
    </source>
</evidence>
<sequence>MLLGTNLLRIYDIFHPLVPLFFLYLNFEALLIETTQTLIGSLFVPVFIVQILRFVVFVNLDKIHVLYECFVNRYIFLSYVKDIGISCLYFVFSCILVDIFIILYGAPVVSCLLETILSCLHLSVLGILPMICVFGVDIERYMELVSLELDLRDFQNFKLSMGFFGTFVGSWMGAMPILLDWNRDWQKWPIPVVLGGYLGYALSNFKKEEELNSSCIYLKR</sequence>
<dbReference type="VEuPathDB" id="FungiDB:T552_02871"/>
<organism evidence="9 10">
    <name type="scientific">Pneumocystis carinii (strain B80)</name>
    <name type="common">Rat pneumocystis pneumonia agent</name>
    <name type="synonym">Pneumocystis carinii f. sp. carinii</name>
    <dbReference type="NCBI Taxonomy" id="1408658"/>
    <lineage>
        <taxon>Eukaryota</taxon>
        <taxon>Fungi</taxon>
        <taxon>Dikarya</taxon>
        <taxon>Ascomycota</taxon>
        <taxon>Taphrinomycotina</taxon>
        <taxon>Pneumocystomycetes</taxon>
        <taxon>Pneumocystaceae</taxon>
        <taxon>Pneumocystis</taxon>
    </lineage>
</organism>
<keyword evidence="6 8" id="KW-1133">Transmembrane helix</keyword>
<dbReference type="UniPathway" id="UPA00196"/>
<evidence type="ECO:0008006" key="11">
    <source>
        <dbReference type="Google" id="ProtNLM"/>
    </source>
</evidence>
<dbReference type="Pfam" id="PF06699">
    <property type="entry name" value="PIG-F"/>
    <property type="match status" value="1"/>
</dbReference>